<dbReference type="PANTHER" id="PTHR24221:SF654">
    <property type="entry name" value="ATP-BINDING CASSETTE SUB-FAMILY B MEMBER 6"/>
    <property type="match status" value="1"/>
</dbReference>
<evidence type="ECO:0000259" key="10">
    <source>
        <dbReference type="PROSITE" id="PS50929"/>
    </source>
</evidence>
<comment type="caution">
    <text evidence="11">The sequence shown here is derived from an EMBL/GenBank/DDBJ whole genome shotgun (WGS) entry which is preliminary data.</text>
</comment>
<feature type="domain" description="ABC transporter" evidence="9">
    <location>
        <begin position="346"/>
        <end position="564"/>
    </location>
</feature>
<keyword evidence="6 8" id="KW-1133">Transmembrane helix</keyword>
<dbReference type="SMART" id="SM00382">
    <property type="entry name" value="AAA"/>
    <property type="match status" value="1"/>
</dbReference>
<dbReference type="GO" id="GO:0016887">
    <property type="term" value="F:ATP hydrolysis activity"/>
    <property type="evidence" value="ECO:0007669"/>
    <property type="project" value="InterPro"/>
</dbReference>
<dbReference type="PANTHER" id="PTHR24221">
    <property type="entry name" value="ATP-BINDING CASSETTE SUB-FAMILY B"/>
    <property type="match status" value="1"/>
</dbReference>
<evidence type="ECO:0000256" key="1">
    <source>
        <dbReference type="ARBA" id="ARBA00004651"/>
    </source>
</evidence>
<evidence type="ECO:0000256" key="6">
    <source>
        <dbReference type="ARBA" id="ARBA00022989"/>
    </source>
</evidence>
<keyword evidence="7 8" id="KW-0472">Membrane</keyword>
<reference evidence="11 12" key="1">
    <citation type="submission" date="2019-03" db="EMBL/GenBank/DDBJ databases">
        <title>Freshwater and sediment microbial communities from various areas in North America, analyzing microbe dynamics in response to fracking.</title>
        <authorList>
            <person name="Lamendella R."/>
        </authorList>
    </citation>
    <scope>NUCLEOTIDE SEQUENCE [LARGE SCALE GENOMIC DNA]</scope>
    <source>
        <strain evidence="11 12">175.2</strain>
    </source>
</reference>
<evidence type="ECO:0000256" key="8">
    <source>
        <dbReference type="SAM" id="Phobius"/>
    </source>
</evidence>
<keyword evidence="5 11" id="KW-0067">ATP-binding</keyword>
<proteinExistence type="inferred from homology"/>
<dbReference type="SUPFAM" id="SSF90123">
    <property type="entry name" value="ABC transporter transmembrane region"/>
    <property type="match status" value="1"/>
</dbReference>
<dbReference type="InterPro" id="IPR017871">
    <property type="entry name" value="ABC_transporter-like_CS"/>
</dbReference>
<dbReference type="InterPro" id="IPR003593">
    <property type="entry name" value="AAA+_ATPase"/>
</dbReference>
<dbReference type="Gene3D" id="3.40.50.300">
    <property type="entry name" value="P-loop containing nucleotide triphosphate hydrolases"/>
    <property type="match status" value="1"/>
</dbReference>
<dbReference type="InterPro" id="IPR006311">
    <property type="entry name" value="TAT_signal"/>
</dbReference>
<evidence type="ECO:0000256" key="5">
    <source>
        <dbReference type="ARBA" id="ARBA00022840"/>
    </source>
</evidence>
<name>A0A4R3NYN9_9HYPH</name>
<dbReference type="GO" id="GO:0005524">
    <property type="term" value="F:ATP binding"/>
    <property type="evidence" value="ECO:0007669"/>
    <property type="project" value="UniProtKB-KW"/>
</dbReference>
<dbReference type="EMBL" id="SMAR01000001">
    <property type="protein sequence ID" value="TCT45085.1"/>
    <property type="molecule type" value="Genomic_DNA"/>
</dbReference>
<evidence type="ECO:0000313" key="11">
    <source>
        <dbReference type="EMBL" id="TCT45085.1"/>
    </source>
</evidence>
<evidence type="ECO:0000313" key="12">
    <source>
        <dbReference type="Proteomes" id="UP000295097"/>
    </source>
</evidence>
<evidence type="ECO:0000256" key="2">
    <source>
        <dbReference type="ARBA" id="ARBA00005417"/>
    </source>
</evidence>
<dbReference type="PROSITE" id="PS00211">
    <property type="entry name" value="ABC_TRANSPORTER_1"/>
    <property type="match status" value="1"/>
</dbReference>
<sequence>MRRHGLSYLKPVIRLFWSEQRRGLLAGAALAAATVLAGVALLGVSGWFVTATAIAGLTSATALAFDVFAPSAAIRFLAMSRTAARYGERLQTHDATLKVLADLRVRLFKGFAAPGAAKALSFRPARLLFRLTADVDALDTLYLRVLVPGAVAVIAGLTTMIVLGFLSWPLALAVAAAIMIPGIMMPVLAARRAEVPARRRAHAQEALRARAVDMVAGQSELALAGELHAQRGRVLDADTREREADVALNRIETNTGFGFDLVTACILAGVLLAGASLSEAGTISAPLAALALLIAFAALEPFAALRRGALELGRTLLAARRLAPRFEGTPDTTEFQPATPGPGLALSLDAVTMQYEGRSAPAVSALSLSIAKGEKVALIGASGTGKSSIMALFAGEAAPVSGSVSALPTTLLTQRTELFQDTLRANLKLALPAAGDETLMNALDAAGLDETVRGLPAGLDTELGEKGLGLSGGQARRLALARLLLRDTPVWLLDEPTEGLDGPTARDVMARIDERAVDERTLLIATHIRREAEIADRLLIMNSGRIIAAPKRGEPAFQAALAALRPD</sequence>
<dbReference type="InterPro" id="IPR039421">
    <property type="entry name" value="Type_1_exporter"/>
</dbReference>
<dbReference type="OrthoDB" id="5288404at2"/>
<feature type="transmembrane region" description="Helical" evidence="8">
    <location>
        <begin position="24"/>
        <end position="48"/>
    </location>
</feature>
<dbReference type="InterPro" id="IPR003439">
    <property type="entry name" value="ABC_transporter-like_ATP-bd"/>
</dbReference>
<feature type="transmembrane region" description="Helical" evidence="8">
    <location>
        <begin position="283"/>
        <end position="305"/>
    </location>
</feature>
<feature type="transmembrane region" description="Helical" evidence="8">
    <location>
        <begin position="170"/>
        <end position="190"/>
    </location>
</feature>
<feature type="transmembrane region" description="Helical" evidence="8">
    <location>
        <begin position="54"/>
        <end position="78"/>
    </location>
</feature>
<keyword evidence="12" id="KW-1185">Reference proteome</keyword>
<protein>
    <submittedName>
        <fullName evidence="11">ATP-binding cassette subfamily C protein CydC</fullName>
    </submittedName>
</protein>
<feature type="transmembrane region" description="Helical" evidence="8">
    <location>
        <begin position="141"/>
        <end position="164"/>
    </location>
</feature>
<dbReference type="AlphaFoldDB" id="A0A4R3NYN9"/>
<dbReference type="InterPro" id="IPR027417">
    <property type="entry name" value="P-loop_NTPase"/>
</dbReference>
<keyword evidence="4" id="KW-0547">Nucleotide-binding</keyword>
<evidence type="ECO:0000256" key="4">
    <source>
        <dbReference type="ARBA" id="ARBA00022741"/>
    </source>
</evidence>
<dbReference type="SUPFAM" id="SSF52540">
    <property type="entry name" value="P-loop containing nucleoside triphosphate hydrolases"/>
    <property type="match status" value="1"/>
</dbReference>
<dbReference type="Pfam" id="PF00664">
    <property type="entry name" value="ABC_membrane"/>
    <property type="match status" value="1"/>
</dbReference>
<dbReference type="InterPro" id="IPR036640">
    <property type="entry name" value="ABC1_TM_sf"/>
</dbReference>
<comment type="subcellular location">
    <subcellularLocation>
        <location evidence="1">Cell membrane</location>
        <topology evidence="1">Multi-pass membrane protein</topology>
    </subcellularLocation>
</comment>
<dbReference type="PROSITE" id="PS51318">
    <property type="entry name" value="TAT"/>
    <property type="match status" value="1"/>
</dbReference>
<keyword evidence="3 8" id="KW-0812">Transmembrane</keyword>
<dbReference type="Proteomes" id="UP000295097">
    <property type="component" value="Unassembled WGS sequence"/>
</dbReference>
<organism evidence="11 12">
    <name type="scientific">Martelella mediterranea</name>
    <dbReference type="NCBI Taxonomy" id="293089"/>
    <lineage>
        <taxon>Bacteria</taxon>
        <taxon>Pseudomonadati</taxon>
        <taxon>Pseudomonadota</taxon>
        <taxon>Alphaproteobacteria</taxon>
        <taxon>Hyphomicrobiales</taxon>
        <taxon>Aurantimonadaceae</taxon>
        <taxon>Martelella</taxon>
    </lineage>
</organism>
<dbReference type="PROSITE" id="PS50929">
    <property type="entry name" value="ABC_TM1F"/>
    <property type="match status" value="1"/>
</dbReference>
<evidence type="ECO:0000256" key="3">
    <source>
        <dbReference type="ARBA" id="ARBA00022692"/>
    </source>
</evidence>
<evidence type="ECO:0000259" key="9">
    <source>
        <dbReference type="PROSITE" id="PS50893"/>
    </source>
</evidence>
<accession>A0A4R3NYN9</accession>
<feature type="domain" description="ABC transmembrane type-1" evidence="10">
    <location>
        <begin position="25"/>
        <end position="314"/>
    </location>
</feature>
<gene>
    <name evidence="11" type="ORF">EDC90_1001226</name>
</gene>
<evidence type="ECO:0000256" key="7">
    <source>
        <dbReference type="ARBA" id="ARBA00023136"/>
    </source>
</evidence>
<dbReference type="GO" id="GO:0005886">
    <property type="term" value="C:plasma membrane"/>
    <property type="evidence" value="ECO:0007669"/>
    <property type="project" value="UniProtKB-SubCell"/>
</dbReference>
<dbReference type="InterPro" id="IPR011527">
    <property type="entry name" value="ABC1_TM_dom"/>
</dbReference>
<dbReference type="Pfam" id="PF00005">
    <property type="entry name" value="ABC_tran"/>
    <property type="match status" value="1"/>
</dbReference>
<dbReference type="Gene3D" id="1.20.1560.10">
    <property type="entry name" value="ABC transporter type 1, transmembrane domain"/>
    <property type="match status" value="1"/>
</dbReference>
<feature type="transmembrane region" description="Helical" evidence="8">
    <location>
        <begin position="257"/>
        <end position="277"/>
    </location>
</feature>
<comment type="similarity">
    <text evidence="2">Belongs to the ABC transporter superfamily.</text>
</comment>
<dbReference type="RefSeq" id="WP_132307640.1">
    <property type="nucleotide sequence ID" value="NZ_SMAR01000001.1"/>
</dbReference>
<dbReference type="PROSITE" id="PS50893">
    <property type="entry name" value="ABC_TRANSPORTER_2"/>
    <property type="match status" value="1"/>
</dbReference>
<dbReference type="GO" id="GO:0140359">
    <property type="term" value="F:ABC-type transporter activity"/>
    <property type="evidence" value="ECO:0007669"/>
    <property type="project" value="InterPro"/>
</dbReference>